<dbReference type="PROSITE" id="PS51173">
    <property type="entry name" value="CBM2"/>
    <property type="match status" value="1"/>
</dbReference>
<feature type="compositionally biased region" description="Basic and acidic residues" evidence="4">
    <location>
        <begin position="45"/>
        <end position="61"/>
    </location>
</feature>
<evidence type="ECO:0000256" key="1">
    <source>
        <dbReference type="ARBA" id="ARBA00023277"/>
    </source>
</evidence>
<dbReference type="STRING" id="1220554.GCA_001552135_07202"/>
<feature type="compositionally biased region" description="Polar residues" evidence="4">
    <location>
        <begin position="64"/>
        <end position="73"/>
    </location>
</feature>
<dbReference type="Gene3D" id="2.60.40.10">
    <property type="entry name" value="Immunoglobulins"/>
    <property type="match status" value="1"/>
</dbReference>
<evidence type="ECO:0000313" key="9">
    <source>
        <dbReference type="EMBL" id="TYB45655.1"/>
    </source>
</evidence>
<evidence type="ECO:0000256" key="2">
    <source>
        <dbReference type="ARBA" id="ARBA00023295"/>
    </source>
</evidence>
<dbReference type="SUPFAM" id="SSF49384">
    <property type="entry name" value="Carbohydrate-binding domain"/>
    <property type="match status" value="1"/>
</dbReference>
<evidence type="ECO:0000259" key="8">
    <source>
        <dbReference type="PROSITE" id="PS51910"/>
    </source>
</evidence>
<dbReference type="InterPro" id="IPR036116">
    <property type="entry name" value="FN3_sf"/>
</dbReference>
<keyword evidence="2" id="KW-0326">Glycosidase</keyword>
<name>A0A5D0NML0_9ACTN</name>
<dbReference type="PANTHER" id="PTHR42976">
    <property type="entry name" value="BIFUNCTIONAL CHITINASE/LYSOZYME-RELATED"/>
    <property type="match status" value="1"/>
</dbReference>
<dbReference type="AlphaFoldDB" id="A0A5D0NML0"/>
<reference evidence="9 10" key="1">
    <citation type="submission" date="2019-08" db="EMBL/GenBank/DDBJ databases">
        <title>Actinomadura sp. nov. CYP1-5 isolated from mountain soil.</title>
        <authorList>
            <person name="Songsumanus A."/>
            <person name="Kuncharoen N."/>
            <person name="Kudo T."/>
            <person name="Yuki M."/>
            <person name="Igarashi Y."/>
            <person name="Tanasupawat S."/>
        </authorList>
    </citation>
    <scope>NUCLEOTIDE SEQUENCE [LARGE SCALE GENOMIC DNA]</scope>
    <source>
        <strain evidence="9 10">JCM 14158</strain>
    </source>
</reference>
<dbReference type="PANTHER" id="PTHR42976:SF1">
    <property type="entry name" value="GH18 DOMAIN-CONTAINING PROTEIN-RELATED"/>
    <property type="match status" value="1"/>
</dbReference>
<dbReference type="InterPro" id="IPR001223">
    <property type="entry name" value="Glyco_hydro18_cat"/>
</dbReference>
<gene>
    <name evidence="9" type="ORF">FXF69_19765</name>
</gene>
<dbReference type="Pfam" id="PF00553">
    <property type="entry name" value="CBM_2"/>
    <property type="match status" value="1"/>
</dbReference>
<dbReference type="EMBL" id="VSFG01000003">
    <property type="protein sequence ID" value="TYB45655.1"/>
    <property type="molecule type" value="Genomic_DNA"/>
</dbReference>
<keyword evidence="5" id="KW-1133">Transmembrane helix</keyword>
<proteinExistence type="predicted"/>
<evidence type="ECO:0000259" key="7">
    <source>
        <dbReference type="PROSITE" id="PS51173"/>
    </source>
</evidence>
<dbReference type="GO" id="GO:0000272">
    <property type="term" value="P:polysaccharide catabolic process"/>
    <property type="evidence" value="ECO:0007669"/>
    <property type="project" value="UniProtKB-KW"/>
</dbReference>
<evidence type="ECO:0000259" key="6">
    <source>
        <dbReference type="PROSITE" id="PS50853"/>
    </source>
</evidence>
<feature type="domain" description="GH18" evidence="8">
    <location>
        <begin position="307"/>
        <end position="588"/>
    </location>
</feature>
<evidence type="ECO:0000256" key="4">
    <source>
        <dbReference type="SAM" id="MobiDB-lite"/>
    </source>
</evidence>
<dbReference type="GO" id="GO:0004553">
    <property type="term" value="F:hydrolase activity, hydrolyzing O-glycosyl compounds"/>
    <property type="evidence" value="ECO:0007669"/>
    <property type="project" value="InterPro"/>
</dbReference>
<dbReference type="InterPro" id="IPR017853">
    <property type="entry name" value="GH"/>
</dbReference>
<comment type="caution">
    <text evidence="9">The sequence shown here is derived from an EMBL/GenBank/DDBJ whole genome shotgun (WGS) entry which is preliminary data.</text>
</comment>
<feature type="domain" description="CBM2" evidence="7">
    <location>
        <begin position="104"/>
        <end position="211"/>
    </location>
</feature>
<evidence type="ECO:0000313" key="10">
    <source>
        <dbReference type="Proteomes" id="UP000323380"/>
    </source>
</evidence>
<dbReference type="SMART" id="SM00060">
    <property type="entry name" value="FN3"/>
    <property type="match status" value="1"/>
</dbReference>
<dbReference type="Proteomes" id="UP000323380">
    <property type="component" value="Unassembled WGS sequence"/>
</dbReference>
<keyword evidence="2" id="KW-0378">Hydrolase</keyword>
<dbReference type="Gene3D" id="3.20.20.80">
    <property type="entry name" value="Glycosidases"/>
    <property type="match status" value="1"/>
</dbReference>
<protein>
    <submittedName>
        <fullName evidence="9">Chitinase</fullName>
    </submittedName>
</protein>
<dbReference type="SUPFAM" id="SSF49265">
    <property type="entry name" value="Fibronectin type III"/>
    <property type="match status" value="1"/>
</dbReference>
<dbReference type="InterPro" id="IPR003961">
    <property type="entry name" value="FN3_dom"/>
</dbReference>
<dbReference type="PROSITE" id="PS51910">
    <property type="entry name" value="GH18_2"/>
    <property type="match status" value="1"/>
</dbReference>
<dbReference type="SMART" id="SM00637">
    <property type="entry name" value="CBD_II"/>
    <property type="match status" value="1"/>
</dbReference>
<dbReference type="Pfam" id="PF00041">
    <property type="entry name" value="fn3"/>
    <property type="match status" value="1"/>
</dbReference>
<dbReference type="CDD" id="cd00063">
    <property type="entry name" value="FN3"/>
    <property type="match status" value="1"/>
</dbReference>
<feature type="domain" description="Fibronectin type-III" evidence="6">
    <location>
        <begin position="220"/>
        <end position="305"/>
    </location>
</feature>
<feature type="region of interest" description="Disordered" evidence="4">
    <location>
        <begin position="212"/>
        <end position="231"/>
    </location>
</feature>
<dbReference type="InterPro" id="IPR001919">
    <property type="entry name" value="CBD2"/>
</dbReference>
<dbReference type="InterPro" id="IPR052750">
    <property type="entry name" value="GH18_Chitinase"/>
</dbReference>
<dbReference type="InterPro" id="IPR013783">
    <property type="entry name" value="Ig-like_fold"/>
</dbReference>
<feature type="transmembrane region" description="Helical" evidence="5">
    <location>
        <begin position="83"/>
        <end position="103"/>
    </location>
</feature>
<sequence length="588" mass="62028">MPKRPRPSRRTGLPGGGSPITVHSINRKVSYQIRGRTKCRARPPPGDRRPARELTARHEPTRGSGDSRSSTPSYPGVTLRRKLFPGFLFTALSALVLALVVPIQANAAATVTASFAKASDWGSGYEGKYTIKNETGSALSSWKVEFDLPSGSSIGSYWDALLTKNGQHATFANREYNAGIAPGATVTFGFLVSGSGAPDNCKLNGGSCTGDDTTPGAPSAPGEPSVTAKTDGSLTLSWSASSGSVTGYRVYEDSAVRATVTGTTATISGLEKCSSHTYTIKAYNDAGESAAATVSGTTSGCTTPDVGKHAAPYLYMGWGNPPDPTTVMSASGIKSFTMAFILAQGGCNPSWDGQRPLKGGADENAIKKIRAAGGDAMPSIGGWSGNKLGPNCSTPEALAGAYQKVIDAFNFKTIDIDIENTDEFENPTVQDRILNALKIVEQKNPGIQTILTMPTLTSGPNDVGKRLINQAAKLQVPVDIFSIMPFDFGGGSDMYGNTVKASEGLKAALVSAFKYTDAEAYTHMGISGMNGASDQNEMTTTAIWTQIRDWAKSKNLSRLTFWAVNRDRPGDSGTSQQPWEFSKITAGF</sequence>
<dbReference type="SUPFAM" id="SSF51445">
    <property type="entry name" value="(Trans)glycosidases"/>
    <property type="match status" value="1"/>
</dbReference>
<keyword evidence="10" id="KW-1185">Reference proteome</keyword>
<dbReference type="GO" id="GO:0030247">
    <property type="term" value="F:polysaccharide binding"/>
    <property type="evidence" value="ECO:0007669"/>
    <property type="project" value="UniProtKB-UniRule"/>
</dbReference>
<evidence type="ECO:0000256" key="5">
    <source>
        <dbReference type="SAM" id="Phobius"/>
    </source>
</evidence>
<organism evidence="9 10">
    <name type="scientific">Actinomadura chibensis</name>
    <dbReference type="NCBI Taxonomy" id="392828"/>
    <lineage>
        <taxon>Bacteria</taxon>
        <taxon>Bacillati</taxon>
        <taxon>Actinomycetota</taxon>
        <taxon>Actinomycetes</taxon>
        <taxon>Streptosporangiales</taxon>
        <taxon>Thermomonosporaceae</taxon>
        <taxon>Actinomadura</taxon>
    </lineage>
</organism>
<keyword evidence="5" id="KW-0812">Transmembrane</keyword>
<dbReference type="PROSITE" id="PS50853">
    <property type="entry name" value="FN3"/>
    <property type="match status" value="1"/>
</dbReference>
<keyword evidence="5" id="KW-0472">Membrane</keyword>
<dbReference type="InterPro" id="IPR008965">
    <property type="entry name" value="CBM2/CBM3_carb-bd_dom_sf"/>
</dbReference>
<keyword evidence="3" id="KW-0624">Polysaccharide degradation</keyword>
<dbReference type="Gene3D" id="2.60.40.290">
    <property type="match status" value="1"/>
</dbReference>
<dbReference type="InterPro" id="IPR012291">
    <property type="entry name" value="CBM2_carb-bd_dom_sf"/>
</dbReference>
<accession>A0A5D0NML0</accession>
<keyword evidence="1" id="KW-0119">Carbohydrate metabolism</keyword>
<evidence type="ECO:0000256" key="3">
    <source>
        <dbReference type="ARBA" id="ARBA00023326"/>
    </source>
</evidence>
<feature type="region of interest" description="Disordered" evidence="4">
    <location>
        <begin position="1"/>
        <end position="75"/>
    </location>
</feature>
<dbReference type="CDD" id="cd06543">
    <property type="entry name" value="GH18_PF-ChiA-like"/>
    <property type="match status" value="1"/>
</dbReference>